<keyword evidence="4" id="KW-1185">Reference proteome</keyword>
<name>A0AAV7VZX5_PLEWA</name>
<feature type="region of interest" description="Disordered" evidence="1">
    <location>
        <begin position="92"/>
        <end position="111"/>
    </location>
</feature>
<evidence type="ECO:0000259" key="2">
    <source>
        <dbReference type="Pfam" id="PF13873"/>
    </source>
</evidence>
<dbReference type="Proteomes" id="UP001066276">
    <property type="component" value="Chromosome 1_2"/>
</dbReference>
<dbReference type="Pfam" id="PF13873">
    <property type="entry name" value="Myb_DNA-bind_5"/>
    <property type="match status" value="1"/>
</dbReference>
<organism evidence="3 4">
    <name type="scientific">Pleurodeles waltl</name>
    <name type="common">Iberian ribbed newt</name>
    <dbReference type="NCBI Taxonomy" id="8319"/>
    <lineage>
        <taxon>Eukaryota</taxon>
        <taxon>Metazoa</taxon>
        <taxon>Chordata</taxon>
        <taxon>Craniata</taxon>
        <taxon>Vertebrata</taxon>
        <taxon>Euteleostomi</taxon>
        <taxon>Amphibia</taxon>
        <taxon>Batrachia</taxon>
        <taxon>Caudata</taxon>
        <taxon>Salamandroidea</taxon>
        <taxon>Salamandridae</taxon>
        <taxon>Pleurodelinae</taxon>
        <taxon>Pleurodeles</taxon>
    </lineage>
</organism>
<protein>
    <recommendedName>
        <fullName evidence="2">Myb/SANT-like DNA-binding domain-containing protein</fullName>
    </recommendedName>
</protein>
<dbReference type="AlphaFoldDB" id="A0AAV7VZX5"/>
<evidence type="ECO:0000313" key="3">
    <source>
        <dbReference type="EMBL" id="KAJ1207245.1"/>
    </source>
</evidence>
<feature type="domain" description="Myb/SANT-like DNA-binding" evidence="2">
    <location>
        <begin position="2"/>
        <end position="37"/>
    </location>
</feature>
<sequence length="111" mass="12588">MELWHPIVNKVNAVGCHPRTRNDIRKRWNDLRGKVRSMASRHHIAVQKTGGGPPPTPPDYSDWEEKVSAHQKRGLWHAIAKEVRTLGVYNRQEQPLQEEVGGPAALGEEDL</sequence>
<dbReference type="PANTHER" id="PTHR23098">
    <property type="entry name" value="AGAP001331-PA-RELATED"/>
    <property type="match status" value="1"/>
</dbReference>
<dbReference type="EMBL" id="JANPWB010000002">
    <property type="protein sequence ID" value="KAJ1207245.1"/>
    <property type="molecule type" value="Genomic_DNA"/>
</dbReference>
<evidence type="ECO:0000313" key="4">
    <source>
        <dbReference type="Proteomes" id="UP001066276"/>
    </source>
</evidence>
<reference evidence="3" key="1">
    <citation type="journal article" date="2022" name="bioRxiv">
        <title>Sequencing and chromosome-scale assembly of the giantPleurodeles waltlgenome.</title>
        <authorList>
            <person name="Brown T."/>
            <person name="Elewa A."/>
            <person name="Iarovenko S."/>
            <person name="Subramanian E."/>
            <person name="Araus A.J."/>
            <person name="Petzold A."/>
            <person name="Susuki M."/>
            <person name="Suzuki K.-i.T."/>
            <person name="Hayashi T."/>
            <person name="Toyoda A."/>
            <person name="Oliveira C."/>
            <person name="Osipova E."/>
            <person name="Leigh N.D."/>
            <person name="Simon A."/>
            <person name="Yun M.H."/>
        </authorList>
    </citation>
    <scope>NUCLEOTIDE SEQUENCE</scope>
    <source>
        <strain evidence="3">20211129_DDA</strain>
        <tissue evidence="3">Liver</tissue>
    </source>
</reference>
<gene>
    <name evidence="3" type="ORF">NDU88_002637</name>
</gene>
<accession>A0AAV7VZX5</accession>
<dbReference type="InterPro" id="IPR028002">
    <property type="entry name" value="Myb_DNA-bind_5"/>
</dbReference>
<evidence type="ECO:0000256" key="1">
    <source>
        <dbReference type="SAM" id="MobiDB-lite"/>
    </source>
</evidence>
<dbReference type="PANTHER" id="PTHR23098:SF16">
    <property type="entry name" value="REGULATORY PROTEIN ZESTE"/>
    <property type="match status" value="1"/>
</dbReference>
<comment type="caution">
    <text evidence="3">The sequence shown here is derived from an EMBL/GenBank/DDBJ whole genome shotgun (WGS) entry which is preliminary data.</text>
</comment>
<proteinExistence type="predicted"/>
<dbReference type="GO" id="GO:0005634">
    <property type="term" value="C:nucleus"/>
    <property type="evidence" value="ECO:0007669"/>
    <property type="project" value="TreeGrafter"/>
</dbReference>